<gene>
    <name evidence="4" type="ORF">LEA_08287</name>
</gene>
<dbReference type="Gene3D" id="3.90.550.10">
    <property type="entry name" value="Spore Coat Polysaccharide Biosynthesis Protein SpsA, Chain A"/>
    <property type="match status" value="1"/>
</dbReference>
<dbReference type="PANTHER" id="PTHR22916:SF51">
    <property type="entry name" value="GLYCOSYLTRANSFERASE EPSH-RELATED"/>
    <property type="match status" value="1"/>
</dbReference>
<protein>
    <submittedName>
        <fullName evidence="4">Glycosyltransferase</fullName>
    </submittedName>
</protein>
<evidence type="ECO:0000313" key="4">
    <source>
        <dbReference type="EMBL" id="EKC69446.1"/>
    </source>
</evidence>
<dbReference type="GO" id="GO:0016757">
    <property type="term" value="F:glycosyltransferase activity"/>
    <property type="evidence" value="ECO:0007669"/>
    <property type="project" value="UniProtKB-KW"/>
</dbReference>
<dbReference type="PANTHER" id="PTHR22916">
    <property type="entry name" value="GLYCOSYLTRANSFERASE"/>
    <property type="match status" value="1"/>
</dbReference>
<dbReference type="CDD" id="cd00761">
    <property type="entry name" value="Glyco_tranf_GTA_type"/>
    <property type="match status" value="1"/>
</dbReference>
<reference evidence="4" key="1">
    <citation type="journal article" date="2013" name="Environ. Microbiol.">
        <title>Microbiota from the distal guts of lean and obese adolescents exhibit partial functional redundancy besides clear differences in community structure.</title>
        <authorList>
            <person name="Ferrer M."/>
            <person name="Ruiz A."/>
            <person name="Lanza F."/>
            <person name="Haange S.B."/>
            <person name="Oberbach A."/>
            <person name="Till H."/>
            <person name="Bargiela R."/>
            <person name="Campoy C."/>
            <person name="Segura M.T."/>
            <person name="Richter M."/>
            <person name="von Bergen M."/>
            <person name="Seifert J."/>
            <person name="Suarez A."/>
        </authorList>
    </citation>
    <scope>NUCLEOTIDE SEQUENCE</scope>
</reference>
<keyword evidence="2 4" id="KW-0808">Transferase</keyword>
<evidence type="ECO:0000259" key="3">
    <source>
        <dbReference type="Pfam" id="PF00535"/>
    </source>
</evidence>
<accession>K1UD51</accession>
<organism evidence="4">
    <name type="scientific">human gut metagenome</name>
    <dbReference type="NCBI Taxonomy" id="408170"/>
    <lineage>
        <taxon>unclassified sequences</taxon>
        <taxon>metagenomes</taxon>
        <taxon>organismal metagenomes</taxon>
    </lineage>
</organism>
<name>K1UD51_9ZZZZ</name>
<keyword evidence="1" id="KW-0328">Glycosyltransferase</keyword>
<feature type="domain" description="Glycosyltransferase 2-like" evidence="3">
    <location>
        <begin position="22"/>
        <end position="182"/>
    </location>
</feature>
<dbReference type="InterPro" id="IPR029044">
    <property type="entry name" value="Nucleotide-diphossugar_trans"/>
</dbReference>
<proteinExistence type="predicted"/>
<dbReference type="InterPro" id="IPR001173">
    <property type="entry name" value="Glyco_trans_2-like"/>
</dbReference>
<sequence length="344" mass="39484">MLPKETSEFIEQKLINVTDKVTVIVPVYNVSSFLSKCIESICEQEYPFLEIILVDDGSTDESGKICDSYAEKDARIKVIHKQNQGVSSARNTGLDVATGRWICFVDGDDYIMPEYVSYMLALGVAYDADIALTTHMFGSFDNKQMDADDVRIWTGEDAVEAILCYKVPIGCYCKMFKREVLKTTRFIPEVFIGEGFNFNVAAFQKSNRILAGKLKTYFYRRDNPTSAMTKFSIKKCECGLKALDIIKENLQIHTDRVQTAWEFADWRTHSDFYDAMVLAKVKNEYPEFYRKCLNVTKQRALVALKVPTTRSNKIRAILMRVCPAIIPFMLKIREKRHNVNISHR</sequence>
<dbReference type="AlphaFoldDB" id="K1UD51"/>
<dbReference type="Pfam" id="PF00535">
    <property type="entry name" value="Glycos_transf_2"/>
    <property type="match status" value="1"/>
</dbReference>
<evidence type="ECO:0000256" key="1">
    <source>
        <dbReference type="ARBA" id="ARBA00022676"/>
    </source>
</evidence>
<evidence type="ECO:0000256" key="2">
    <source>
        <dbReference type="ARBA" id="ARBA00022679"/>
    </source>
</evidence>
<comment type="caution">
    <text evidence="4">The sequence shown here is derived from an EMBL/GenBank/DDBJ whole genome shotgun (WGS) entry which is preliminary data.</text>
</comment>
<dbReference type="SUPFAM" id="SSF53448">
    <property type="entry name" value="Nucleotide-diphospho-sugar transferases"/>
    <property type="match status" value="1"/>
</dbReference>
<dbReference type="EMBL" id="AJWY01005500">
    <property type="protein sequence ID" value="EKC69446.1"/>
    <property type="molecule type" value="Genomic_DNA"/>
</dbReference>